<dbReference type="AlphaFoldDB" id="A0AA39JKB8"/>
<evidence type="ECO:0000313" key="2">
    <source>
        <dbReference type="Proteomes" id="UP001175226"/>
    </source>
</evidence>
<gene>
    <name evidence="1" type="ORF">EV421DRAFT_1946106</name>
</gene>
<dbReference type="Proteomes" id="UP001175226">
    <property type="component" value="Unassembled WGS sequence"/>
</dbReference>
<dbReference type="EMBL" id="JAUEPT010000021">
    <property type="protein sequence ID" value="KAK0443802.1"/>
    <property type="molecule type" value="Genomic_DNA"/>
</dbReference>
<reference evidence="1" key="1">
    <citation type="submission" date="2023-06" db="EMBL/GenBank/DDBJ databases">
        <authorList>
            <consortium name="Lawrence Berkeley National Laboratory"/>
            <person name="Ahrendt S."/>
            <person name="Sahu N."/>
            <person name="Indic B."/>
            <person name="Wong-Bajracharya J."/>
            <person name="Merenyi Z."/>
            <person name="Ke H.-M."/>
            <person name="Monk M."/>
            <person name="Kocsube S."/>
            <person name="Drula E."/>
            <person name="Lipzen A."/>
            <person name="Balint B."/>
            <person name="Henrissat B."/>
            <person name="Andreopoulos B."/>
            <person name="Martin F.M."/>
            <person name="Harder C.B."/>
            <person name="Rigling D."/>
            <person name="Ford K.L."/>
            <person name="Foster G.D."/>
            <person name="Pangilinan J."/>
            <person name="Papanicolaou A."/>
            <person name="Barry K."/>
            <person name="LaButti K."/>
            <person name="Viragh M."/>
            <person name="Koriabine M."/>
            <person name="Yan M."/>
            <person name="Riley R."/>
            <person name="Champramary S."/>
            <person name="Plett K.L."/>
            <person name="Tsai I.J."/>
            <person name="Slot J."/>
            <person name="Sipos G."/>
            <person name="Plett J."/>
            <person name="Nagy L.G."/>
            <person name="Grigoriev I.V."/>
        </authorList>
    </citation>
    <scope>NUCLEOTIDE SEQUENCE</scope>
    <source>
        <strain evidence="1">FPL87.14</strain>
    </source>
</reference>
<keyword evidence="2" id="KW-1185">Reference proteome</keyword>
<evidence type="ECO:0008006" key="3">
    <source>
        <dbReference type="Google" id="ProtNLM"/>
    </source>
</evidence>
<name>A0AA39JKB8_9AGAR</name>
<evidence type="ECO:0000313" key="1">
    <source>
        <dbReference type="EMBL" id="KAK0443802.1"/>
    </source>
</evidence>
<proteinExistence type="predicted"/>
<comment type="caution">
    <text evidence="1">The sequence shown here is derived from an EMBL/GenBank/DDBJ whole genome shotgun (WGS) entry which is preliminary data.</text>
</comment>
<accession>A0AA39JKB8</accession>
<protein>
    <recommendedName>
        <fullName evidence="3">F-box domain-containing protein</fullName>
    </recommendedName>
</protein>
<organism evidence="1 2">
    <name type="scientific">Armillaria borealis</name>
    <dbReference type="NCBI Taxonomy" id="47425"/>
    <lineage>
        <taxon>Eukaryota</taxon>
        <taxon>Fungi</taxon>
        <taxon>Dikarya</taxon>
        <taxon>Basidiomycota</taxon>
        <taxon>Agaricomycotina</taxon>
        <taxon>Agaricomycetes</taxon>
        <taxon>Agaricomycetidae</taxon>
        <taxon>Agaricales</taxon>
        <taxon>Marasmiineae</taxon>
        <taxon>Physalacriaceae</taxon>
        <taxon>Armillaria</taxon>
    </lineage>
</organism>
<sequence>MSCLTCTNCGFVNLLPPGEPHRQKTLNAIQSSDSLVSQLLRGTRPLLDADRPLIDAEIAKLEQLRSLYDAQLQEAQIHKYTVSKALKNRTSIYAPIRRLPRDILIEIFHSVCDHWWQKERAEVQWKLRQQYHSLNVSGPLWVLGRVCGLWRHVLHTSPVSWARNLSVIYPLPKNAREILQTYLELTGEYPLRMRVDLPRHCNETGCDEIIALLVQSYYRWRNVRIHIPISYAHHLEAISLPLPTLQTIEVDIENKSTRAGASSDFHLDMCLNAPQLWQAALPRQGILRVRLPSTITHYSGFISCAEDLQFLSQLPNLITCHLHSTRIKSASLEGPVVLAQLCRLYIGELGILKCLTAPMLKHLTLTKDPGLRYLPSGDARCVDLFLRRSGCHLESLSLDEDLARRETHSPNYSHQRHALQSLTSNLSLICMSFGIFSPLPMSYQTYTILFCAC</sequence>